<gene>
    <name evidence="1" type="primary">Acey_s0111.g253</name>
    <name evidence="1" type="ORF">Y032_0111g253</name>
</gene>
<keyword evidence="2" id="KW-1185">Reference proteome</keyword>
<dbReference type="EMBL" id="JARK01001447">
    <property type="protein sequence ID" value="EYC01030.1"/>
    <property type="molecule type" value="Genomic_DNA"/>
</dbReference>
<evidence type="ECO:0000313" key="2">
    <source>
        <dbReference type="Proteomes" id="UP000024635"/>
    </source>
</evidence>
<proteinExistence type="predicted"/>
<sequence length="78" mass="9337">MLTINRQTKFPVELFGHFSPKFSSQVDIVTDYGKFLPEFFAFFYAFSEGYSPSTRPRTTIHLENEIEYHLFLWMRCEV</sequence>
<evidence type="ECO:0000313" key="1">
    <source>
        <dbReference type="EMBL" id="EYC01030.1"/>
    </source>
</evidence>
<dbReference type="Proteomes" id="UP000024635">
    <property type="component" value="Unassembled WGS sequence"/>
</dbReference>
<accession>A0A016TEH7</accession>
<comment type="caution">
    <text evidence="1">The sequence shown here is derived from an EMBL/GenBank/DDBJ whole genome shotgun (WGS) entry which is preliminary data.</text>
</comment>
<reference evidence="2" key="1">
    <citation type="journal article" date="2015" name="Nat. Genet.">
        <title>The genome and transcriptome of the zoonotic hookworm Ancylostoma ceylanicum identify infection-specific gene families.</title>
        <authorList>
            <person name="Schwarz E.M."/>
            <person name="Hu Y."/>
            <person name="Antoshechkin I."/>
            <person name="Miller M.M."/>
            <person name="Sternberg P.W."/>
            <person name="Aroian R.V."/>
        </authorList>
    </citation>
    <scope>NUCLEOTIDE SEQUENCE</scope>
    <source>
        <strain evidence="2">HY135</strain>
    </source>
</reference>
<organism evidence="1 2">
    <name type="scientific">Ancylostoma ceylanicum</name>
    <dbReference type="NCBI Taxonomy" id="53326"/>
    <lineage>
        <taxon>Eukaryota</taxon>
        <taxon>Metazoa</taxon>
        <taxon>Ecdysozoa</taxon>
        <taxon>Nematoda</taxon>
        <taxon>Chromadorea</taxon>
        <taxon>Rhabditida</taxon>
        <taxon>Rhabditina</taxon>
        <taxon>Rhabditomorpha</taxon>
        <taxon>Strongyloidea</taxon>
        <taxon>Ancylostomatidae</taxon>
        <taxon>Ancylostomatinae</taxon>
        <taxon>Ancylostoma</taxon>
    </lineage>
</organism>
<name>A0A016TEH7_9BILA</name>
<protein>
    <submittedName>
        <fullName evidence="1">Uncharacterized protein</fullName>
    </submittedName>
</protein>
<dbReference type="AlphaFoldDB" id="A0A016TEH7"/>